<keyword evidence="7" id="KW-0735">Signal-anchor</keyword>
<name>A0A1H9EJU7_9GAMM</name>
<evidence type="ECO:0000313" key="14">
    <source>
        <dbReference type="EMBL" id="SEQ25951.1"/>
    </source>
</evidence>
<dbReference type="InterPro" id="IPR039901">
    <property type="entry name" value="Kdotransferase"/>
</dbReference>
<evidence type="ECO:0000256" key="1">
    <source>
        <dbReference type="ARBA" id="ARBA00004388"/>
    </source>
</evidence>
<proteinExistence type="inferred from homology"/>
<dbReference type="GO" id="GO:0043842">
    <property type="term" value="F:Kdo transferase activity"/>
    <property type="evidence" value="ECO:0007669"/>
    <property type="project" value="UniProtKB-EC"/>
</dbReference>
<dbReference type="EC" id="2.4.99.12" evidence="4 12"/>
<sequence>MRVLYTVLLYLITPFVLLRLLWRGRELPAYRQRWGERFGFVPRPAQPVAVWLHAVSVGEALAAMPLIRALIARHGPGRIWVTTTTPTGSERVQQQLGTQVLHSYAPYDRPGDVARFLDTVRPAKIVVMETELWPNLLHAAAQRRIPLTIANGRLSPRSFKRYGRIRGFTGEMLAKVTRIAAQSEADAERFRWLGAPAERVSTMGNIKFDQALPEAQLAAGARLRQRIGARPVWIAASTHDGEDELVLAAHRELLRSDPQALLILVPRHPQRFDAVAALAQAQGFSLQRRSALADGEAIRAQVLLGDSMGELFAYYTACDVALVGGSLIPVGGHNVLEPAALGLPVLFGPHMHNFVQARDLLMEAQAGIQVSANYLPESLRVLLHDAKRRAELGEAGRRVVEANRGALQRLLSLIGEA</sequence>
<evidence type="ECO:0000256" key="2">
    <source>
        <dbReference type="ARBA" id="ARBA00004713"/>
    </source>
</evidence>
<dbReference type="Gene3D" id="3.40.50.11720">
    <property type="entry name" value="3-Deoxy-D-manno-octulosonic-acid transferase, N-terminal domain"/>
    <property type="match status" value="1"/>
</dbReference>
<comment type="similarity">
    <text evidence="3">Belongs to the glycosyltransferase group 1 family. Glycosyltransferase 30 subfamily.</text>
</comment>
<evidence type="ECO:0000256" key="5">
    <source>
        <dbReference type="ARBA" id="ARBA00019077"/>
    </source>
</evidence>
<dbReference type="Pfam" id="PF04413">
    <property type="entry name" value="Glycos_transf_N"/>
    <property type="match status" value="1"/>
</dbReference>
<dbReference type="FunFam" id="3.40.50.2000:FF:000032">
    <property type="entry name" value="3-deoxy-D-manno-octulosonic acid transferase"/>
    <property type="match status" value="1"/>
</dbReference>
<comment type="function">
    <text evidence="12">Involved in lipopolysaccharide (LPS) biosynthesis. Catalyzes the transfer of 3-deoxy-D-manno-octulosonate (Kdo) residue(s) from CMP-Kdo to lipid IV(A), the tetraacyldisaccharide-1,4'-bisphosphate precursor of lipid A.</text>
</comment>
<dbReference type="Gene3D" id="3.40.50.2000">
    <property type="entry name" value="Glycogen Phosphorylase B"/>
    <property type="match status" value="1"/>
</dbReference>
<feature type="transmembrane region" description="Helical" evidence="12">
    <location>
        <begin position="6"/>
        <end position="22"/>
    </location>
</feature>
<feature type="site" description="Transition state stabilizer" evidence="11">
    <location>
        <position position="207"/>
    </location>
</feature>
<evidence type="ECO:0000256" key="4">
    <source>
        <dbReference type="ARBA" id="ARBA00012621"/>
    </source>
</evidence>
<feature type="domain" description="3-deoxy-D-manno-octulosonic-acid transferase N-terminal" evidence="13">
    <location>
        <begin position="32"/>
        <end position="210"/>
    </location>
</feature>
<dbReference type="STRING" id="489703.SAMN04488038_10565"/>
<dbReference type="NCBIfam" id="NF004388">
    <property type="entry name" value="PRK05749.1-4"/>
    <property type="match status" value="1"/>
</dbReference>
<comment type="subcellular location">
    <subcellularLocation>
        <location evidence="1">Cell inner membrane</location>
        <topology evidence="1">Single-pass membrane protein</topology>
        <orientation evidence="1">Cytoplasmic side</orientation>
    </subcellularLocation>
    <subcellularLocation>
        <location evidence="12">Cell membrane</location>
    </subcellularLocation>
</comment>
<dbReference type="SUPFAM" id="SSF53756">
    <property type="entry name" value="UDP-Glycosyltransferase/glycogen phosphorylase"/>
    <property type="match status" value="1"/>
</dbReference>
<evidence type="ECO:0000313" key="15">
    <source>
        <dbReference type="Proteomes" id="UP000199233"/>
    </source>
</evidence>
<evidence type="ECO:0000256" key="6">
    <source>
        <dbReference type="ARBA" id="ARBA00022679"/>
    </source>
</evidence>
<dbReference type="GO" id="GO:0005886">
    <property type="term" value="C:plasma membrane"/>
    <property type="evidence" value="ECO:0007669"/>
    <property type="project" value="UniProtKB-SubCell"/>
</dbReference>
<keyword evidence="12" id="KW-0472">Membrane</keyword>
<reference evidence="14 15" key="1">
    <citation type="submission" date="2016-10" db="EMBL/GenBank/DDBJ databases">
        <authorList>
            <person name="de Groot N.N."/>
        </authorList>
    </citation>
    <scope>NUCLEOTIDE SEQUENCE [LARGE SCALE GENOMIC DNA]</scope>
    <source>
        <strain evidence="14 15">DSM 25927</strain>
    </source>
</reference>
<dbReference type="PANTHER" id="PTHR42755">
    <property type="entry name" value="3-DEOXY-MANNO-OCTULOSONATE CYTIDYLYLTRANSFERASE"/>
    <property type="match status" value="1"/>
</dbReference>
<dbReference type="OrthoDB" id="9789797at2"/>
<evidence type="ECO:0000256" key="8">
    <source>
        <dbReference type="ARBA" id="ARBA00031445"/>
    </source>
</evidence>
<comment type="catalytic activity">
    <reaction evidence="9 12">
        <text>lipid IVA (E. coli) + CMP-3-deoxy-beta-D-manno-octulosonate = alpha-Kdo-(2-&gt;6)-lipid IVA (E. coli) + CMP + H(+)</text>
        <dbReference type="Rhea" id="RHEA:28066"/>
        <dbReference type="ChEBI" id="CHEBI:15378"/>
        <dbReference type="ChEBI" id="CHEBI:58603"/>
        <dbReference type="ChEBI" id="CHEBI:60364"/>
        <dbReference type="ChEBI" id="CHEBI:60377"/>
        <dbReference type="ChEBI" id="CHEBI:85987"/>
        <dbReference type="EC" id="2.4.99.12"/>
    </reaction>
</comment>
<evidence type="ECO:0000256" key="10">
    <source>
        <dbReference type="PIRSR" id="PIRSR639901-1"/>
    </source>
</evidence>
<dbReference type="RefSeq" id="WP_093284011.1">
    <property type="nucleotide sequence ID" value="NZ_FOFS01000005.1"/>
</dbReference>
<organism evidence="14 15">
    <name type="scientific">Solimonas aquatica</name>
    <dbReference type="NCBI Taxonomy" id="489703"/>
    <lineage>
        <taxon>Bacteria</taxon>
        <taxon>Pseudomonadati</taxon>
        <taxon>Pseudomonadota</taxon>
        <taxon>Gammaproteobacteria</taxon>
        <taxon>Nevskiales</taxon>
        <taxon>Nevskiaceae</taxon>
        <taxon>Solimonas</taxon>
    </lineage>
</organism>
<dbReference type="GO" id="GO:0009244">
    <property type="term" value="P:lipopolysaccharide core region biosynthetic process"/>
    <property type="evidence" value="ECO:0007669"/>
    <property type="project" value="UniProtKB-UniRule"/>
</dbReference>
<dbReference type="UniPathway" id="UPA00958"/>
<keyword evidence="12" id="KW-0448">Lipopolysaccharide biosynthesis</keyword>
<gene>
    <name evidence="14" type="ORF">SAMN04488038_10565</name>
</gene>
<keyword evidence="12" id="KW-1133">Transmembrane helix</keyword>
<feature type="site" description="Transition state stabilizer" evidence="11">
    <location>
        <position position="129"/>
    </location>
</feature>
<evidence type="ECO:0000256" key="3">
    <source>
        <dbReference type="ARBA" id="ARBA00006380"/>
    </source>
</evidence>
<keyword evidence="15" id="KW-1185">Reference proteome</keyword>
<evidence type="ECO:0000259" key="13">
    <source>
        <dbReference type="Pfam" id="PF04413"/>
    </source>
</evidence>
<accession>A0A1H9EJU7</accession>
<evidence type="ECO:0000256" key="11">
    <source>
        <dbReference type="PIRSR" id="PIRSR639901-2"/>
    </source>
</evidence>
<comment type="pathway">
    <text evidence="2 12">Bacterial outer membrane biogenesis; LPS core biosynthesis.</text>
</comment>
<keyword evidence="12" id="KW-0812">Transmembrane</keyword>
<dbReference type="Proteomes" id="UP000199233">
    <property type="component" value="Unassembled WGS sequence"/>
</dbReference>
<dbReference type="InterPro" id="IPR038107">
    <property type="entry name" value="Glycos_transf_N_sf"/>
</dbReference>
<dbReference type="EMBL" id="FOFS01000005">
    <property type="protein sequence ID" value="SEQ25951.1"/>
    <property type="molecule type" value="Genomic_DNA"/>
</dbReference>
<dbReference type="InterPro" id="IPR007507">
    <property type="entry name" value="Glycos_transf_N"/>
</dbReference>
<feature type="active site" description="Proton acceptor" evidence="10">
    <location>
        <position position="59"/>
    </location>
</feature>
<dbReference type="PANTHER" id="PTHR42755:SF1">
    <property type="entry name" value="3-DEOXY-D-MANNO-OCTULOSONIC ACID TRANSFERASE, MITOCHONDRIAL-RELATED"/>
    <property type="match status" value="1"/>
</dbReference>
<dbReference type="GO" id="GO:0009245">
    <property type="term" value="P:lipid A biosynthetic process"/>
    <property type="evidence" value="ECO:0007669"/>
    <property type="project" value="TreeGrafter"/>
</dbReference>
<protein>
    <recommendedName>
        <fullName evidence="5 12">3-deoxy-D-manno-octulosonic acid transferase</fullName>
        <shortName evidence="12">Kdo transferase</shortName>
        <ecNumber evidence="4 12">2.4.99.12</ecNumber>
    </recommendedName>
    <alternativeName>
        <fullName evidence="8 12">Lipid IV(A) 3-deoxy-D-manno-octulosonic acid transferase</fullName>
    </alternativeName>
</protein>
<evidence type="ECO:0000256" key="12">
    <source>
        <dbReference type="RuleBase" id="RU365103"/>
    </source>
</evidence>
<keyword evidence="12" id="KW-1003">Cell membrane</keyword>
<dbReference type="FunFam" id="3.40.50.11720:FF:000001">
    <property type="entry name" value="3-deoxy-D-manno-octulosonic acid transferase"/>
    <property type="match status" value="1"/>
</dbReference>
<dbReference type="AlphaFoldDB" id="A0A1H9EJU7"/>
<keyword evidence="6 12" id="KW-0808">Transferase</keyword>
<evidence type="ECO:0000256" key="7">
    <source>
        <dbReference type="ARBA" id="ARBA00022968"/>
    </source>
</evidence>
<evidence type="ECO:0000256" key="9">
    <source>
        <dbReference type="ARBA" id="ARBA00049183"/>
    </source>
</evidence>